<evidence type="ECO:0000313" key="3">
    <source>
        <dbReference type="Proteomes" id="UP000613160"/>
    </source>
</evidence>
<feature type="domain" description="Solute-binding protein family 3/N-terminal" evidence="1">
    <location>
        <begin position="49"/>
        <end position="116"/>
    </location>
</feature>
<dbReference type="Proteomes" id="UP000613160">
    <property type="component" value="Unassembled WGS sequence"/>
</dbReference>
<reference evidence="2" key="1">
    <citation type="journal article" date="2014" name="Int. J. Syst. Evol. Microbiol.">
        <title>Complete genome sequence of Corynebacterium casei LMG S-19264T (=DSM 44701T), isolated from a smear-ripened cheese.</title>
        <authorList>
            <consortium name="US DOE Joint Genome Institute (JGI-PGF)"/>
            <person name="Walter F."/>
            <person name="Albersmeier A."/>
            <person name="Kalinowski J."/>
            <person name="Ruckert C."/>
        </authorList>
    </citation>
    <scope>NUCLEOTIDE SEQUENCE</scope>
    <source>
        <strain evidence="2">CGMCC 1.15493</strain>
    </source>
</reference>
<evidence type="ECO:0000259" key="1">
    <source>
        <dbReference type="Pfam" id="PF00497"/>
    </source>
</evidence>
<accession>A0A917DHF5</accession>
<protein>
    <submittedName>
        <fullName evidence="2">ABC transporter substrate-binding protein</fullName>
    </submittedName>
</protein>
<dbReference type="PROSITE" id="PS51257">
    <property type="entry name" value="PROKAR_LIPOPROTEIN"/>
    <property type="match status" value="1"/>
</dbReference>
<keyword evidence="3" id="KW-1185">Reference proteome</keyword>
<dbReference type="InterPro" id="IPR001638">
    <property type="entry name" value="Solute-binding_3/MltF_N"/>
</dbReference>
<evidence type="ECO:0000313" key="2">
    <source>
        <dbReference type="EMBL" id="GGD37177.1"/>
    </source>
</evidence>
<reference evidence="2" key="2">
    <citation type="submission" date="2020-09" db="EMBL/GenBank/DDBJ databases">
        <authorList>
            <person name="Sun Q."/>
            <person name="Zhou Y."/>
        </authorList>
    </citation>
    <scope>NUCLEOTIDE SEQUENCE</scope>
    <source>
        <strain evidence="2">CGMCC 1.15493</strain>
    </source>
</reference>
<dbReference type="RefSeq" id="WP_188854712.1">
    <property type="nucleotide sequence ID" value="NZ_BMJJ01000014.1"/>
</dbReference>
<proteinExistence type="predicted"/>
<dbReference type="EMBL" id="BMJJ01000014">
    <property type="protein sequence ID" value="GGD37177.1"/>
    <property type="molecule type" value="Genomic_DNA"/>
</dbReference>
<comment type="caution">
    <text evidence="2">The sequence shown here is derived from an EMBL/GenBank/DDBJ whole genome shotgun (WGS) entry which is preliminary data.</text>
</comment>
<organism evidence="2 3">
    <name type="scientific">Aureimonas glaciei</name>
    <dbReference type="NCBI Taxonomy" id="1776957"/>
    <lineage>
        <taxon>Bacteria</taxon>
        <taxon>Pseudomonadati</taxon>
        <taxon>Pseudomonadota</taxon>
        <taxon>Alphaproteobacteria</taxon>
        <taxon>Hyphomicrobiales</taxon>
        <taxon>Aurantimonadaceae</taxon>
        <taxon>Aureimonas</taxon>
    </lineage>
</organism>
<dbReference type="Gene3D" id="3.40.190.10">
    <property type="entry name" value="Periplasmic binding protein-like II"/>
    <property type="match status" value="1"/>
</dbReference>
<dbReference type="SUPFAM" id="SSF53850">
    <property type="entry name" value="Periplasmic binding protein-like II"/>
    <property type="match status" value="1"/>
</dbReference>
<dbReference type="Pfam" id="PF00497">
    <property type="entry name" value="SBP_bac_3"/>
    <property type="match status" value="1"/>
</dbReference>
<sequence>MPTKPLRHVLLYAAVFLGGCGFPEDPAATTERVRSGTLVIGVLEGSSFASFRGETPAGADIDIAMGLASRFSAEPQWVRGSVDQLLYALDNGEVDLLVGGLATSTVLSSRTALSHPVGRMPLGPAHEGRVFALRMGEIGWQLEVNRFIGELGVVH</sequence>
<dbReference type="AlphaFoldDB" id="A0A917DHF5"/>
<name>A0A917DHF5_9HYPH</name>
<gene>
    <name evidence="2" type="ORF">GCM10011335_45040</name>
</gene>